<evidence type="ECO:0000313" key="1">
    <source>
        <dbReference type="EMBL" id="MBH0229746.1"/>
    </source>
</evidence>
<dbReference type="AlphaFoldDB" id="A0A931HUP1"/>
<evidence type="ECO:0008006" key="3">
    <source>
        <dbReference type="Google" id="ProtNLM"/>
    </source>
</evidence>
<name>A0A931HUP1_9BACI</name>
<gene>
    <name evidence="1" type="ORF">H0267_05900</name>
</gene>
<sequence length="153" mass="17550">MKEILFTMVLGLTILLTGCNTNEAEESVESYYTSLMNEDYDSAFSHLLIFDEHYDEGTDLSPEEAEKKYIAKVDYLKGKGYKIKDFEILSVHKEEAVPPSVKSELIYEVDGNEQKVEELIQVTDEGLFVDLSEEDPYAKYRDGQMEVNLPQNE</sequence>
<dbReference type="EMBL" id="JADZSC010000001">
    <property type="protein sequence ID" value="MBH0229746.1"/>
    <property type="molecule type" value="Genomic_DNA"/>
</dbReference>
<accession>A0A931HUP1</accession>
<reference evidence="1 2" key="1">
    <citation type="journal article" date="2005" name="Int. J. Syst. Evol. Microbiol.">
        <title>Halobacillus yeomjeoni sp. nov., isolated from a marine solar saltern in Korea.</title>
        <authorList>
            <person name="Yoon J.H."/>
            <person name="Kang S.J."/>
            <person name="Lee C.H."/>
            <person name="Oh H.W."/>
            <person name="Oh T.K."/>
        </authorList>
    </citation>
    <scope>NUCLEOTIDE SEQUENCE [LARGE SCALE GENOMIC DNA]</scope>
    <source>
        <strain evidence="1 2">KCTC 3957</strain>
    </source>
</reference>
<organism evidence="1 2">
    <name type="scientific">Halobacillus yeomjeoni</name>
    <dbReference type="NCBI Taxonomy" id="311194"/>
    <lineage>
        <taxon>Bacteria</taxon>
        <taxon>Bacillati</taxon>
        <taxon>Bacillota</taxon>
        <taxon>Bacilli</taxon>
        <taxon>Bacillales</taxon>
        <taxon>Bacillaceae</taxon>
        <taxon>Halobacillus</taxon>
    </lineage>
</organism>
<dbReference type="PROSITE" id="PS51257">
    <property type="entry name" value="PROKAR_LIPOPROTEIN"/>
    <property type="match status" value="1"/>
</dbReference>
<dbReference type="RefSeq" id="WP_197316339.1">
    <property type="nucleotide sequence ID" value="NZ_JADZSC010000001.1"/>
</dbReference>
<proteinExistence type="predicted"/>
<comment type="caution">
    <text evidence="1">The sequence shown here is derived from an EMBL/GenBank/DDBJ whole genome shotgun (WGS) entry which is preliminary data.</text>
</comment>
<keyword evidence="2" id="KW-1185">Reference proteome</keyword>
<protein>
    <recommendedName>
        <fullName evidence="3">Lipoprotein</fullName>
    </recommendedName>
</protein>
<dbReference type="Proteomes" id="UP000614490">
    <property type="component" value="Unassembled WGS sequence"/>
</dbReference>
<evidence type="ECO:0000313" key="2">
    <source>
        <dbReference type="Proteomes" id="UP000614490"/>
    </source>
</evidence>